<keyword evidence="7 14" id="KW-0418">Kinase</keyword>
<keyword evidence="4" id="KW-0597">Phosphoprotein</keyword>
<dbReference type="EMBL" id="SMKY01000150">
    <property type="protein sequence ID" value="TDD75821.1"/>
    <property type="molecule type" value="Genomic_DNA"/>
</dbReference>
<dbReference type="PROSITE" id="PS50109">
    <property type="entry name" value="HIS_KIN"/>
    <property type="match status" value="1"/>
</dbReference>
<dbReference type="PRINTS" id="PR00344">
    <property type="entry name" value="BCTRLSENSOR"/>
</dbReference>
<dbReference type="AlphaFoldDB" id="A0A4R5AS84"/>
<gene>
    <name evidence="14" type="ORF">E1293_27730</name>
</gene>
<evidence type="ECO:0000313" key="14">
    <source>
        <dbReference type="EMBL" id="TDD75821.1"/>
    </source>
</evidence>
<dbReference type="CDD" id="cd00075">
    <property type="entry name" value="HATPase"/>
    <property type="match status" value="1"/>
</dbReference>
<keyword evidence="10 11" id="KW-0472">Membrane</keyword>
<comment type="subcellular location">
    <subcellularLocation>
        <location evidence="2">Cell membrane</location>
    </subcellularLocation>
</comment>
<evidence type="ECO:0000259" key="13">
    <source>
        <dbReference type="PROSITE" id="PS50885"/>
    </source>
</evidence>
<dbReference type="InterPro" id="IPR036097">
    <property type="entry name" value="HisK_dim/P_sf"/>
</dbReference>
<comment type="caution">
    <text evidence="14">The sequence shown here is derived from an EMBL/GenBank/DDBJ whole genome shotgun (WGS) entry which is preliminary data.</text>
</comment>
<protein>
    <recommendedName>
        <fullName evidence="3">histidine kinase</fullName>
        <ecNumber evidence="3">2.7.13.3</ecNumber>
    </recommendedName>
</protein>
<feature type="transmembrane region" description="Helical" evidence="11">
    <location>
        <begin position="12"/>
        <end position="32"/>
    </location>
</feature>
<dbReference type="SMART" id="SM00387">
    <property type="entry name" value="HATPase_c"/>
    <property type="match status" value="1"/>
</dbReference>
<keyword evidence="5" id="KW-0808">Transferase</keyword>
<dbReference type="SMART" id="SM00304">
    <property type="entry name" value="HAMP"/>
    <property type="match status" value="1"/>
</dbReference>
<keyword evidence="8 11" id="KW-1133">Transmembrane helix</keyword>
<evidence type="ECO:0000256" key="2">
    <source>
        <dbReference type="ARBA" id="ARBA00004236"/>
    </source>
</evidence>
<feature type="domain" description="Histidine kinase" evidence="12">
    <location>
        <begin position="243"/>
        <end position="449"/>
    </location>
</feature>
<dbReference type="InterPro" id="IPR050428">
    <property type="entry name" value="TCS_sensor_his_kinase"/>
</dbReference>
<evidence type="ECO:0000256" key="5">
    <source>
        <dbReference type="ARBA" id="ARBA00022679"/>
    </source>
</evidence>
<evidence type="ECO:0000256" key="3">
    <source>
        <dbReference type="ARBA" id="ARBA00012438"/>
    </source>
</evidence>
<evidence type="ECO:0000256" key="7">
    <source>
        <dbReference type="ARBA" id="ARBA00022777"/>
    </source>
</evidence>
<dbReference type="OrthoDB" id="9786919at2"/>
<dbReference type="CDD" id="cd00082">
    <property type="entry name" value="HisKA"/>
    <property type="match status" value="1"/>
</dbReference>
<dbReference type="Pfam" id="PF02518">
    <property type="entry name" value="HATPase_c"/>
    <property type="match status" value="1"/>
</dbReference>
<name>A0A4R5AS84_9ACTN</name>
<dbReference type="InterPro" id="IPR003660">
    <property type="entry name" value="HAMP_dom"/>
</dbReference>
<dbReference type="Proteomes" id="UP000295578">
    <property type="component" value="Unassembled WGS sequence"/>
</dbReference>
<sequence length="454" mass="49575">MLFSVRGRATVITVVASALILLLVLLLLMLLARDWAENQVARKAERTAERIAFDIATETGTDTGRGDLTVGPDDAPMVQVLSPEGKVVAAGEAMRGRPALAADRLADRQLLIDRRGCPDFLDDCVWMFGLRLRASPWGPGVMVIAASPLPSLLNVWLLPLVLVLLLAALLTLIAWWTWHTIGSAFVPVDLIRAEMADLDARGLDHRVPVPQTGGEIQALAETVNATLERLEEASDRERRFISDASHDLRNPIAGLQARMEVALDEPAGYDWKPMVRSALRDAQRLNDIVLDLLELSRLDTRTPQPEEPVDLAALVRREVGRRAGGAPIRTRLEPGVVVQANPVRLGRVLGNLLSNAERHAESRIEVTVARDGGDAVMEVLDDGSGIPEESRERVFERFARLSESEVRDPQGTGLGLPIAREIAEIYGGSLRIADSPRGARFVLRLPLTPDAGSR</sequence>
<evidence type="ECO:0000256" key="8">
    <source>
        <dbReference type="ARBA" id="ARBA00022989"/>
    </source>
</evidence>
<dbReference type="PANTHER" id="PTHR45436">
    <property type="entry name" value="SENSOR HISTIDINE KINASE YKOH"/>
    <property type="match status" value="1"/>
</dbReference>
<feature type="domain" description="HAMP" evidence="13">
    <location>
        <begin position="182"/>
        <end position="235"/>
    </location>
</feature>
<dbReference type="GO" id="GO:0000155">
    <property type="term" value="F:phosphorelay sensor kinase activity"/>
    <property type="evidence" value="ECO:0007669"/>
    <property type="project" value="InterPro"/>
</dbReference>
<evidence type="ECO:0000256" key="9">
    <source>
        <dbReference type="ARBA" id="ARBA00023012"/>
    </source>
</evidence>
<dbReference type="PANTHER" id="PTHR45436:SF5">
    <property type="entry name" value="SENSOR HISTIDINE KINASE TRCS"/>
    <property type="match status" value="1"/>
</dbReference>
<dbReference type="InterPro" id="IPR005467">
    <property type="entry name" value="His_kinase_dom"/>
</dbReference>
<evidence type="ECO:0000256" key="6">
    <source>
        <dbReference type="ARBA" id="ARBA00022692"/>
    </source>
</evidence>
<keyword evidence="9" id="KW-0902">Two-component regulatory system</keyword>
<dbReference type="SMART" id="SM00388">
    <property type="entry name" value="HisKA"/>
    <property type="match status" value="1"/>
</dbReference>
<comment type="catalytic activity">
    <reaction evidence="1">
        <text>ATP + protein L-histidine = ADP + protein N-phospho-L-histidine.</text>
        <dbReference type="EC" id="2.7.13.3"/>
    </reaction>
</comment>
<dbReference type="Gene3D" id="1.10.287.130">
    <property type="match status" value="1"/>
</dbReference>
<dbReference type="EC" id="2.7.13.3" evidence="3"/>
<organism evidence="14 15">
    <name type="scientific">Actinomadura darangshiensis</name>
    <dbReference type="NCBI Taxonomy" id="705336"/>
    <lineage>
        <taxon>Bacteria</taxon>
        <taxon>Bacillati</taxon>
        <taxon>Actinomycetota</taxon>
        <taxon>Actinomycetes</taxon>
        <taxon>Streptosporangiales</taxon>
        <taxon>Thermomonosporaceae</taxon>
        <taxon>Actinomadura</taxon>
    </lineage>
</organism>
<feature type="transmembrane region" description="Helical" evidence="11">
    <location>
        <begin position="155"/>
        <end position="178"/>
    </location>
</feature>
<dbReference type="InterPro" id="IPR003594">
    <property type="entry name" value="HATPase_dom"/>
</dbReference>
<dbReference type="SUPFAM" id="SSF47384">
    <property type="entry name" value="Homodimeric domain of signal transducing histidine kinase"/>
    <property type="match status" value="1"/>
</dbReference>
<dbReference type="PROSITE" id="PS50885">
    <property type="entry name" value="HAMP"/>
    <property type="match status" value="1"/>
</dbReference>
<dbReference type="Gene3D" id="3.30.565.10">
    <property type="entry name" value="Histidine kinase-like ATPase, C-terminal domain"/>
    <property type="match status" value="1"/>
</dbReference>
<evidence type="ECO:0000256" key="11">
    <source>
        <dbReference type="SAM" id="Phobius"/>
    </source>
</evidence>
<evidence type="ECO:0000313" key="15">
    <source>
        <dbReference type="Proteomes" id="UP000295578"/>
    </source>
</evidence>
<accession>A0A4R5AS84</accession>
<reference evidence="14 15" key="1">
    <citation type="submission" date="2019-03" db="EMBL/GenBank/DDBJ databases">
        <title>Draft genome sequences of novel Actinobacteria.</title>
        <authorList>
            <person name="Sahin N."/>
            <person name="Ay H."/>
            <person name="Saygin H."/>
        </authorList>
    </citation>
    <scope>NUCLEOTIDE SEQUENCE [LARGE SCALE GENOMIC DNA]</scope>
    <source>
        <strain evidence="14 15">DSM 45941</strain>
    </source>
</reference>
<dbReference type="Pfam" id="PF00512">
    <property type="entry name" value="HisKA"/>
    <property type="match status" value="1"/>
</dbReference>
<keyword evidence="15" id="KW-1185">Reference proteome</keyword>
<dbReference type="InterPro" id="IPR004358">
    <property type="entry name" value="Sig_transdc_His_kin-like_C"/>
</dbReference>
<evidence type="ECO:0000256" key="1">
    <source>
        <dbReference type="ARBA" id="ARBA00000085"/>
    </source>
</evidence>
<dbReference type="GO" id="GO:0005886">
    <property type="term" value="C:plasma membrane"/>
    <property type="evidence" value="ECO:0007669"/>
    <property type="project" value="UniProtKB-SubCell"/>
</dbReference>
<proteinExistence type="predicted"/>
<evidence type="ECO:0000256" key="10">
    <source>
        <dbReference type="ARBA" id="ARBA00023136"/>
    </source>
</evidence>
<dbReference type="InterPro" id="IPR036890">
    <property type="entry name" value="HATPase_C_sf"/>
</dbReference>
<evidence type="ECO:0000256" key="4">
    <source>
        <dbReference type="ARBA" id="ARBA00022553"/>
    </source>
</evidence>
<dbReference type="InterPro" id="IPR003661">
    <property type="entry name" value="HisK_dim/P_dom"/>
</dbReference>
<keyword evidence="6 11" id="KW-0812">Transmembrane</keyword>
<dbReference type="SUPFAM" id="SSF55874">
    <property type="entry name" value="ATPase domain of HSP90 chaperone/DNA topoisomerase II/histidine kinase"/>
    <property type="match status" value="1"/>
</dbReference>
<evidence type="ECO:0000259" key="12">
    <source>
        <dbReference type="PROSITE" id="PS50109"/>
    </source>
</evidence>
<dbReference type="Pfam" id="PF00672">
    <property type="entry name" value="HAMP"/>
    <property type="match status" value="1"/>
</dbReference>